<sequence length="478" mass="52811">MKRCSNIKTTIKTETGSLFNTQTNLTRKNRTTGFPKLSGYQSTSQIAASPRRNAGDRSPSRKHRKESSATTGGVASLGDDLLHEIFLRLPSLATLIRAAHTCRAWRRAVASSWAFRRSFRATHSAPLLGLYFDSIPGVVQGLLNPARRTFPNFVPTRFAGRDQAAAVRGGDFLLTSLDDDGPHGWEIHDSRAGYLLLGHGDQETLCLLNPTAPRTRRFLGFSQKDIIDGHGGSPVVHKACLLCSEEDPFSFRIFRVANDKSRARAAVFSSGTNEWSFYPWVGVQVPSVGGPSLFSKRSMQSNGFLYWSHMYQKHVITLDPATMRFSVTELPLCLHRNCTFSIGETSSGESCIVYAAAGFGVGMFVSGGISNDGVGKWVPHKRDNMQTELRRVLGTSEVCYDGMKVVAVRNGFAYLETSRRPSYSSIFPNWILSLSLDTMKLDKLIVRACESCYVHPYVMAWPSTLVGNYGSFALEYGT</sequence>
<dbReference type="SUPFAM" id="SSF81383">
    <property type="entry name" value="F-box domain"/>
    <property type="match status" value="1"/>
</dbReference>
<dbReference type="EMBL" id="RWGY01000009">
    <property type="protein sequence ID" value="TVU34109.1"/>
    <property type="molecule type" value="Genomic_DNA"/>
</dbReference>
<feature type="domain" description="F-box" evidence="2">
    <location>
        <begin position="79"/>
        <end position="118"/>
    </location>
</feature>
<dbReference type="OrthoDB" id="10426742at2759"/>
<protein>
    <recommendedName>
        <fullName evidence="2">F-box domain-containing protein</fullName>
    </recommendedName>
</protein>
<evidence type="ECO:0000313" key="3">
    <source>
        <dbReference type="EMBL" id="TVU34109.1"/>
    </source>
</evidence>
<evidence type="ECO:0000313" key="4">
    <source>
        <dbReference type="Proteomes" id="UP000324897"/>
    </source>
</evidence>
<dbReference type="InterPro" id="IPR036047">
    <property type="entry name" value="F-box-like_dom_sf"/>
</dbReference>
<accession>A0A5J9VD97</accession>
<evidence type="ECO:0000256" key="1">
    <source>
        <dbReference type="SAM" id="MobiDB-lite"/>
    </source>
</evidence>
<feature type="region of interest" description="Disordered" evidence="1">
    <location>
        <begin position="21"/>
        <end position="73"/>
    </location>
</feature>
<keyword evidence="4" id="KW-1185">Reference proteome</keyword>
<dbReference type="Pfam" id="PF12937">
    <property type="entry name" value="F-box-like"/>
    <property type="match status" value="1"/>
</dbReference>
<dbReference type="Proteomes" id="UP000324897">
    <property type="component" value="Unassembled WGS sequence"/>
</dbReference>
<dbReference type="AlphaFoldDB" id="A0A5J9VD97"/>
<dbReference type="InterPro" id="IPR001810">
    <property type="entry name" value="F-box_dom"/>
</dbReference>
<feature type="non-terminal residue" evidence="3">
    <location>
        <position position="1"/>
    </location>
</feature>
<gene>
    <name evidence="3" type="ORF">EJB05_15937</name>
</gene>
<name>A0A5J9VD97_9POAL</name>
<proteinExistence type="predicted"/>
<dbReference type="Gene3D" id="1.20.1280.50">
    <property type="match status" value="1"/>
</dbReference>
<evidence type="ECO:0000259" key="2">
    <source>
        <dbReference type="Pfam" id="PF12937"/>
    </source>
</evidence>
<dbReference type="PANTHER" id="PTHR33207">
    <property type="entry name" value="F-BOX DOMAIN CONTAINING PROTEIN-RELATED"/>
    <property type="match status" value="1"/>
</dbReference>
<reference evidence="3 4" key="1">
    <citation type="journal article" date="2019" name="Sci. Rep.">
        <title>A high-quality genome of Eragrostis curvula grass provides insights into Poaceae evolution and supports new strategies to enhance forage quality.</title>
        <authorList>
            <person name="Carballo J."/>
            <person name="Santos B.A.C.M."/>
            <person name="Zappacosta D."/>
            <person name="Garbus I."/>
            <person name="Selva J.P."/>
            <person name="Gallo C.A."/>
            <person name="Diaz A."/>
            <person name="Albertini E."/>
            <person name="Caccamo M."/>
            <person name="Echenique V."/>
        </authorList>
    </citation>
    <scope>NUCLEOTIDE SEQUENCE [LARGE SCALE GENOMIC DNA]</scope>
    <source>
        <strain evidence="4">cv. Victoria</strain>
        <tissue evidence="3">Leaf</tissue>
    </source>
</reference>
<dbReference type="Gramene" id="TVU34109">
    <property type="protein sequence ID" value="TVU34109"/>
    <property type="gene ID" value="EJB05_15937"/>
</dbReference>
<comment type="caution">
    <text evidence="3">The sequence shown here is derived from an EMBL/GenBank/DDBJ whole genome shotgun (WGS) entry which is preliminary data.</text>
</comment>
<organism evidence="3 4">
    <name type="scientific">Eragrostis curvula</name>
    <name type="common">weeping love grass</name>
    <dbReference type="NCBI Taxonomy" id="38414"/>
    <lineage>
        <taxon>Eukaryota</taxon>
        <taxon>Viridiplantae</taxon>
        <taxon>Streptophyta</taxon>
        <taxon>Embryophyta</taxon>
        <taxon>Tracheophyta</taxon>
        <taxon>Spermatophyta</taxon>
        <taxon>Magnoliopsida</taxon>
        <taxon>Liliopsida</taxon>
        <taxon>Poales</taxon>
        <taxon>Poaceae</taxon>
        <taxon>PACMAD clade</taxon>
        <taxon>Chloridoideae</taxon>
        <taxon>Eragrostideae</taxon>
        <taxon>Eragrostidinae</taxon>
        <taxon>Eragrostis</taxon>
    </lineage>
</organism>